<name>A0A7W5AKF6_9ACTN</name>
<dbReference type="AlphaFoldDB" id="A0A7W5AKF6"/>
<dbReference type="RefSeq" id="WP_183223135.1">
    <property type="nucleotide sequence ID" value="NZ_BMPW01000019.1"/>
</dbReference>
<evidence type="ECO:0000313" key="1">
    <source>
        <dbReference type="EMBL" id="MBB3097732.1"/>
    </source>
</evidence>
<proteinExistence type="predicted"/>
<comment type="caution">
    <text evidence="1">The sequence shown here is derived from an EMBL/GenBank/DDBJ whole genome shotgun (WGS) entry which is preliminary data.</text>
</comment>
<evidence type="ECO:0000313" key="2">
    <source>
        <dbReference type="Proteomes" id="UP000590749"/>
    </source>
</evidence>
<organism evidence="1 2">
    <name type="scientific">Actinoplanes campanulatus</name>
    <dbReference type="NCBI Taxonomy" id="113559"/>
    <lineage>
        <taxon>Bacteria</taxon>
        <taxon>Bacillati</taxon>
        <taxon>Actinomycetota</taxon>
        <taxon>Actinomycetes</taxon>
        <taxon>Micromonosporales</taxon>
        <taxon>Micromonosporaceae</taxon>
        <taxon>Actinoplanes</taxon>
    </lineage>
</organism>
<gene>
    <name evidence="1" type="ORF">FHR83_005416</name>
</gene>
<dbReference type="Proteomes" id="UP000590749">
    <property type="component" value="Unassembled WGS sequence"/>
</dbReference>
<dbReference type="EMBL" id="JACHXF010000012">
    <property type="protein sequence ID" value="MBB3097732.1"/>
    <property type="molecule type" value="Genomic_DNA"/>
</dbReference>
<sequence>MGALSLFLETLMPFSLCRFFSSRRDRRRQTWSFVHADDTKLPAHRQADAAPEVDDVLGAAVDALEPVTRSFGGDVADFIDACISAQALTFDAPITGIRIEPTVLGESRDGGFLVLVTVGHVTTVASGRLGADLFRDADDIAAHVLGAVMSTASSIYHSLLSTADELTRSRS</sequence>
<protein>
    <submittedName>
        <fullName evidence="1">Uncharacterized protein</fullName>
    </submittedName>
</protein>
<keyword evidence="2" id="KW-1185">Reference proteome</keyword>
<reference evidence="1 2" key="1">
    <citation type="submission" date="2020-08" db="EMBL/GenBank/DDBJ databases">
        <title>Genomic Encyclopedia of Type Strains, Phase III (KMG-III): the genomes of soil and plant-associated and newly described type strains.</title>
        <authorList>
            <person name="Whitman W."/>
        </authorList>
    </citation>
    <scope>NUCLEOTIDE SEQUENCE [LARGE SCALE GENOMIC DNA]</scope>
    <source>
        <strain evidence="1 2">CECT 3287</strain>
    </source>
</reference>
<accession>A0A7W5AKF6</accession>